<sequence>MTTTAPAPSDAATEQAWLTRLLLNPGNRQVQHDIRDAADLHRRIMKLVPDGLGDSPRAHAGVLFRLDTDGAGPPVLLIQTRVAPDTGRLPAGYAQAQTRDMRTMLTSLRPGLPVRYRLLGNAVRRCGPNSTVGKWKQVIPLHGDDADQWWAARAAAAGLDLHTVLSEPADALTAWHQRDGGSGPQSPVRGRERQGEAIRVAHSATRFEGAATVRDPDALRNALLHGIGRSKSYGCGLLSLAPGGSGA</sequence>
<dbReference type="Gene3D" id="3.30.70.1210">
    <property type="entry name" value="Crispr-associated protein, domain 2"/>
    <property type="match status" value="1"/>
</dbReference>
<dbReference type="OrthoDB" id="9795689at2"/>
<dbReference type="SUPFAM" id="SSF117987">
    <property type="entry name" value="CRISPR-associated protein"/>
    <property type="match status" value="2"/>
</dbReference>
<dbReference type="InterPro" id="IPR010179">
    <property type="entry name" value="CRISPR-assoc_prot_Cse3"/>
</dbReference>
<accession>A0A345T1F6</accession>
<proteinExistence type="predicted"/>
<gene>
    <name evidence="1" type="primary">cas6e</name>
    <name evidence="1" type="ORF">C7M71_022820</name>
</gene>
<dbReference type="EMBL" id="CP031264">
    <property type="protein sequence ID" value="AXI79811.1"/>
    <property type="molecule type" value="Genomic_DNA"/>
</dbReference>
<dbReference type="KEGG" id="stri:C7M71_022820"/>
<reference evidence="2" key="1">
    <citation type="submission" date="2018-07" db="EMBL/GenBank/DDBJ databases">
        <title>Streptacidiphilus bronchialis DSM 106435 chromosome.</title>
        <authorList>
            <person name="Batra D."/>
            <person name="Gulvik C.A."/>
        </authorList>
    </citation>
    <scope>NUCLEOTIDE SEQUENCE [LARGE SCALE GENOMIC DNA]</scope>
    <source>
        <strain evidence="2">DSM 106435</strain>
    </source>
</reference>
<dbReference type="AlphaFoldDB" id="A0A345T1F6"/>
<dbReference type="CDD" id="cd09727">
    <property type="entry name" value="Cas6_I-E"/>
    <property type="match status" value="1"/>
</dbReference>
<dbReference type="RefSeq" id="WP_111491402.1">
    <property type="nucleotide sequence ID" value="NZ_CP031264.1"/>
</dbReference>
<dbReference type="Gene3D" id="3.30.70.1200">
    <property type="entry name" value="Crispr-associated protein, domain 1"/>
    <property type="match status" value="1"/>
</dbReference>
<name>A0A345T1F6_9ACTN</name>
<evidence type="ECO:0000313" key="2">
    <source>
        <dbReference type="Proteomes" id="UP000249340"/>
    </source>
</evidence>
<dbReference type="NCBIfam" id="TIGR01907">
    <property type="entry name" value="casE_Cse3"/>
    <property type="match status" value="1"/>
</dbReference>
<dbReference type="SMART" id="SM01101">
    <property type="entry name" value="CRISPR_assoc"/>
    <property type="match status" value="1"/>
</dbReference>
<evidence type="ECO:0000313" key="1">
    <source>
        <dbReference type="EMBL" id="AXI79811.1"/>
    </source>
</evidence>
<dbReference type="Proteomes" id="UP000249340">
    <property type="component" value="Chromosome"/>
</dbReference>
<protein>
    <submittedName>
        <fullName evidence="1">Type I-E CRISPR-associated protein Cas6/Cse3/CasE</fullName>
    </submittedName>
</protein>
<keyword evidence="2" id="KW-1185">Reference proteome</keyword>
<organism evidence="1 2">
    <name type="scientific">Peterkaempfera bronchialis</name>
    <dbReference type="NCBI Taxonomy" id="2126346"/>
    <lineage>
        <taxon>Bacteria</taxon>
        <taxon>Bacillati</taxon>
        <taxon>Actinomycetota</taxon>
        <taxon>Actinomycetes</taxon>
        <taxon>Kitasatosporales</taxon>
        <taxon>Streptomycetaceae</taxon>
        <taxon>Peterkaempfera</taxon>
    </lineage>
</organism>
<dbReference type="Pfam" id="PF08798">
    <property type="entry name" value="CRISPR_assoc"/>
    <property type="match status" value="1"/>
</dbReference>